<reference evidence="3 4" key="1">
    <citation type="submission" date="2020-11" db="EMBL/GenBank/DDBJ databases">
        <title>Carbohydrate-dependent, anaerobic sulfur respiration: A novel catabolism in halophilic archaea.</title>
        <authorList>
            <person name="Sorokin D.Y."/>
            <person name="Messina E."/>
            <person name="Smedile F."/>
            <person name="La Cono V."/>
            <person name="Hallsworth J.E."/>
            <person name="Yakimov M.M."/>
        </authorList>
    </citation>
    <scope>NUCLEOTIDE SEQUENCE [LARGE SCALE GENOMIC DNA]</scope>
    <source>
        <strain evidence="3 4">HSR-Est</strain>
    </source>
</reference>
<gene>
    <name evidence="3" type="ORF">HSEST_0218</name>
</gene>
<evidence type="ECO:0000256" key="1">
    <source>
        <dbReference type="SAM" id="MobiDB-lite"/>
    </source>
</evidence>
<keyword evidence="4" id="KW-1185">Reference proteome</keyword>
<feature type="transmembrane region" description="Helical" evidence="2">
    <location>
        <begin position="73"/>
        <end position="95"/>
    </location>
</feature>
<sequence length="132" mass="14930">MRLVQSCTDYRRTEMYVFNPGDLCVRMDSSDSRDRLIPIVIGLVVLFAPVLILALTLEVLILTGDLVLGELTLLVLLELYLLDLVAFVVLAYVIYRLTLWLVEHRSLDSPDELLESGLTGSNDDTDDEEDDR</sequence>
<dbReference type="EMBL" id="CP064791">
    <property type="protein sequence ID" value="QSG13770.1"/>
    <property type="molecule type" value="Genomic_DNA"/>
</dbReference>
<protein>
    <submittedName>
        <fullName evidence="3">Putative membrane protein</fullName>
    </submittedName>
</protein>
<keyword evidence="2" id="KW-0812">Transmembrane</keyword>
<keyword evidence="2" id="KW-0472">Membrane</keyword>
<name>A0A897NH42_9EURY</name>
<dbReference type="Proteomes" id="UP000663292">
    <property type="component" value="Chromosome"/>
</dbReference>
<accession>A0A897NH42</accession>
<evidence type="ECO:0000313" key="3">
    <source>
        <dbReference type="EMBL" id="QSG13770.1"/>
    </source>
</evidence>
<feature type="transmembrane region" description="Helical" evidence="2">
    <location>
        <begin position="36"/>
        <end position="61"/>
    </location>
</feature>
<evidence type="ECO:0000313" key="4">
    <source>
        <dbReference type="Proteomes" id="UP000663292"/>
    </source>
</evidence>
<feature type="region of interest" description="Disordered" evidence="1">
    <location>
        <begin position="111"/>
        <end position="132"/>
    </location>
</feature>
<organism evidence="3 4">
    <name type="scientific">Halapricum desulfuricans</name>
    <dbReference type="NCBI Taxonomy" id="2841257"/>
    <lineage>
        <taxon>Archaea</taxon>
        <taxon>Methanobacteriati</taxon>
        <taxon>Methanobacteriota</taxon>
        <taxon>Stenosarchaea group</taxon>
        <taxon>Halobacteria</taxon>
        <taxon>Halobacteriales</taxon>
        <taxon>Haloarculaceae</taxon>
        <taxon>Halapricum</taxon>
    </lineage>
</organism>
<feature type="compositionally biased region" description="Acidic residues" evidence="1">
    <location>
        <begin position="123"/>
        <end position="132"/>
    </location>
</feature>
<dbReference type="AlphaFoldDB" id="A0A897NH42"/>
<evidence type="ECO:0000256" key="2">
    <source>
        <dbReference type="SAM" id="Phobius"/>
    </source>
</evidence>
<proteinExistence type="predicted"/>
<keyword evidence="2" id="KW-1133">Transmembrane helix</keyword>